<name>A0A448YI34_BRENA</name>
<dbReference type="EMBL" id="CAACVR010000005">
    <property type="protein sequence ID" value="VEU20541.1"/>
    <property type="molecule type" value="Genomic_DNA"/>
</dbReference>
<dbReference type="FunCoup" id="A0A448YI34">
    <property type="interactions" value="271"/>
</dbReference>
<sequence length="625" mass="71364">MGKLKKRSKLAQRREKAKQLQKDGTPHPHHKKSRGESKEMQKVAPLMAKLGSSSENDKSMAISSITLLSDNDPELRRLFLKNDLVKIILANLIHDSNDDIVVDSYGLLRNLMIDEGYSLCTHLWRSDLWTSLQSSFEKAIKSVPHLKDENVDSVRREMLVNFIDNLIGCTDSLCSEVSVDLFDGSILPKLNESGGILDFIFDLVKQNSNKRLVLSALEFLYDLATVSYKFIEEIANNDEYIKILDSANGIGKLAKTHLVGILLQVMEFRDQTRDGAKLMGQILTVLDRIYREEIDLKFTVEQLNLPYKANPTGEESKKLALAKDNFNTIDLDLDLYTSVIEMVGEGYSNQPKKDPVVVFFNTQLKQFLLDLIDSDFKDDKILSCLNNLAIFNQSLGLVNDEFLQFVEKVQERISEEFTQLLSSSSLDEKGVEEINQILTFNDTFTEMQIDYSHWNVTVDQVVQLVRVSSDISSKVDSEEIDSSLLLQFNQNLIPFLAKIAKNCGDINITKDIVKFLVDEKLLKYLESYGNFKNAEILHKKLGFLIEEALDLVVNGIFEIFDDDYDYNRPIFHDGGLLQVLKDHSEELRGVFKNIDKNVNPELRRRSLETIQNLQEFIKYKDGELS</sequence>
<keyword evidence="5" id="KW-1185">Reference proteome</keyword>
<dbReference type="InterPro" id="IPR057990">
    <property type="entry name" value="TPR_SYO1"/>
</dbReference>
<dbReference type="PANTHER" id="PTHR13347:SF1">
    <property type="entry name" value="HEAT REPEAT-CONTAINING PROTEIN 3"/>
    <property type="match status" value="1"/>
</dbReference>
<accession>A0A448YI34</accession>
<feature type="compositionally biased region" description="Basic residues" evidence="2">
    <location>
        <begin position="1"/>
        <end position="11"/>
    </location>
</feature>
<dbReference type="Pfam" id="PF25567">
    <property type="entry name" value="TPR_SYO1"/>
    <property type="match status" value="1"/>
</dbReference>
<dbReference type="GO" id="GO:0006606">
    <property type="term" value="P:protein import into nucleus"/>
    <property type="evidence" value="ECO:0007669"/>
    <property type="project" value="TreeGrafter"/>
</dbReference>
<dbReference type="PANTHER" id="PTHR13347">
    <property type="entry name" value="HEAT REPEAT-CONTAINING PROTEIN 3"/>
    <property type="match status" value="1"/>
</dbReference>
<dbReference type="InterPro" id="IPR052616">
    <property type="entry name" value="SYO1-like"/>
</dbReference>
<feature type="domain" description="SYO1-like TPR repeats" evidence="3">
    <location>
        <begin position="505"/>
        <end position="621"/>
    </location>
</feature>
<dbReference type="GO" id="GO:0051082">
    <property type="term" value="F:unfolded protein binding"/>
    <property type="evidence" value="ECO:0007669"/>
    <property type="project" value="TreeGrafter"/>
</dbReference>
<evidence type="ECO:0000259" key="3">
    <source>
        <dbReference type="Pfam" id="PF25567"/>
    </source>
</evidence>
<evidence type="ECO:0000313" key="4">
    <source>
        <dbReference type="EMBL" id="VEU20541.1"/>
    </source>
</evidence>
<comment type="similarity">
    <text evidence="1">Belongs to the nuclear import and ribosome assembly adapter family.</text>
</comment>
<evidence type="ECO:0000256" key="1">
    <source>
        <dbReference type="ARBA" id="ARBA00049983"/>
    </source>
</evidence>
<dbReference type="AlphaFoldDB" id="A0A448YI34"/>
<dbReference type="InterPro" id="IPR016024">
    <property type="entry name" value="ARM-type_fold"/>
</dbReference>
<dbReference type="InParanoid" id="A0A448YI34"/>
<dbReference type="GO" id="GO:0042273">
    <property type="term" value="P:ribosomal large subunit biogenesis"/>
    <property type="evidence" value="ECO:0007669"/>
    <property type="project" value="TreeGrafter"/>
</dbReference>
<evidence type="ECO:0000256" key="2">
    <source>
        <dbReference type="SAM" id="MobiDB-lite"/>
    </source>
</evidence>
<dbReference type="Gene3D" id="1.25.10.10">
    <property type="entry name" value="Leucine-rich Repeat Variant"/>
    <property type="match status" value="1"/>
</dbReference>
<protein>
    <submittedName>
        <fullName evidence="4">DEKNAAC101494</fullName>
    </submittedName>
</protein>
<dbReference type="OrthoDB" id="288703at2759"/>
<feature type="region of interest" description="Disordered" evidence="2">
    <location>
        <begin position="1"/>
        <end position="42"/>
    </location>
</feature>
<organism evidence="4 5">
    <name type="scientific">Brettanomyces naardenensis</name>
    <name type="common">Yeast</name>
    <dbReference type="NCBI Taxonomy" id="13370"/>
    <lineage>
        <taxon>Eukaryota</taxon>
        <taxon>Fungi</taxon>
        <taxon>Dikarya</taxon>
        <taxon>Ascomycota</taxon>
        <taxon>Saccharomycotina</taxon>
        <taxon>Pichiomycetes</taxon>
        <taxon>Pichiales</taxon>
        <taxon>Pichiaceae</taxon>
        <taxon>Brettanomyces</taxon>
    </lineage>
</organism>
<dbReference type="Proteomes" id="UP000290900">
    <property type="component" value="Unassembled WGS sequence"/>
</dbReference>
<dbReference type="InterPro" id="IPR011989">
    <property type="entry name" value="ARM-like"/>
</dbReference>
<dbReference type="SUPFAM" id="SSF48371">
    <property type="entry name" value="ARM repeat"/>
    <property type="match status" value="1"/>
</dbReference>
<evidence type="ECO:0000313" key="5">
    <source>
        <dbReference type="Proteomes" id="UP000290900"/>
    </source>
</evidence>
<proteinExistence type="inferred from homology"/>
<dbReference type="STRING" id="13370.A0A448YI34"/>
<gene>
    <name evidence="4" type="ORF">BRENAR_LOCUS1276</name>
</gene>
<reference evidence="4 5" key="1">
    <citation type="submission" date="2018-12" db="EMBL/GenBank/DDBJ databases">
        <authorList>
            <person name="Tiukova I."/>
            <person name="Dainat J."/>
        </authorList>
    </citation>
    <scope>NUCLEOTIDE SEQUENCE [LARGE SCALE GENOMIC DNA]</scope>
</reference>
<feature type="compositionally biased region" description="Basic and acidic residues" evidence="2">
    <location>
        <begin position="12"/>
        <end position="26"/>
    </location>
</feature>